<feature type="transmembrane region" description="Helical" evidence="6">
    <location>
        <begin position="20"/>
        <end position="38"/>
    </location>
</feature>
<dbReference type="InterPro" id="IPR004752">
    <property type="entry name" value="AmpG_permease/AT-1"/>
</dbReference>
<keyword evidence="2" id="KW-0813">Transport</keyword>
<dbReference type="AlphaFoldDB" id="A0A2K8UFS6"/>
<keyword evidence="4 6" id="KW-1133">Transmembrane helix</keyword>
<evidence type="ECO:0000256" key="2">
    <source>
        <dbReference type="ARBA" id="ARBA00022448"/>
    </source>
</evidence>
<name>A0A2K8UFS6_9GAMM</name>
<dbReference type="KEGG" id="tsy:THSYN_27755"/>
<evidence type="ECO:0000256" key="6">
    <source>
        <dbReference type="SAM" id="Phobius"/>
    </source>
</evidence>
<feature type="transmembrane region" description="Helical" evidence="6">
    <location>
        <begin position="191"/>
        <end position="214"/>
    </location>
</feature>
<dbReference type="PANTHER" id="PTHR12778:SF10">
    <property type="entry name" value="MAJOR FACILITATOR SUPERFAMILY DOMAIN-CONTAINING PROTEIN 3"/>
    <property type="match status" value="1"/>
</dbReference>
<organism evidence="7 8">
    <name type="scientific">Candidatus Thiodictyon syntrophicum</name>
    <dbReference type="NCBI Taxonomy" id="1166950"/>
    <lineage>
        <taxon>Bacteria</taxon>
        <taxon>Pseudomonadati</taxon>
        <taxon>Pseudomonadota</taxon>
        <taxon>Gammaproteobacteria</taxon>
        <taxon>Chromatiales</taxon>
        <taxon>Chromatiaceae</taxon>
        <taxon>Thiodictyon</taxon>
    </lineage>
</organism>
<dbReference type="RefSeq" id="WP_100922013.1">
    <property type="nucleotide sequence ID" value="NZ_CP020370.1"/>
</dbReference>
<proteinExistence type="predicted"/>
<evidence type="ECO:0000256" key="3">
    <source>
        <dbReference type="ARBA" id="ARBA00022692"/>
    </source>
</evidence>
<feature type="transmembrane region" description="Helical" evidence="6">
    <location>
        <begin position="252"/>
        <end position="272"/>
    </location>
</feature>
<dbReference type="GO" id="GO:0016020">
    <property type="term" value="C:membrane"/>
    <property type="evidence" value="ECO:0007669"/>
    <property type="project" value="UniProtKB-SubCell"/>
</dbReference>
<keyword evidence="8" id="KW-1185">Reference proteome</keyword>
<dbReference type="SUPFAM" id="SSF103473">
    <property type="entry name" value="MFS general substrate transporter"/>
    <property type="match status" value="1"/>
</dbReference>
<dbReference type="Proteomes" id="UP000232638">
    <property type="component" value="Chromosome"/>
</dbReference>
<feature type="transmembrane region" description="Helical" evidence="6">
    <location>
        <begin position="284"/>
        <end position="309"/>
    </location>
</feature>
<evidence type="ECO:0008006" key="9">
    <source>
        <dbReference type="Google" id="ProtNLM"/>
    </source>
</evidence>
<dbReference type="OrthoDB" id="9787815at2"/>
<evidence type="ECO:0000256" key="5">
    <source>
        <dbReference type="ARBA" id="ARBA00023136"/>
    </source>
</evidence>
<protein>
    <recommendedName>
        <fullName evidence="9">MFS transporter</fullName>
    </recommendedName>
</protein>
<feature type="transmembrane region" description="Helical" evidence="6">
    <location>
        <begin position="118"/>
        <end position="138"/>
    </location>
</feature>
<feature type="transmembrane region" description="Helical" evidence="6">
    <location>
        <begin position="365"/>
        <end position="384"/>
    </location>
</feature>
<dbReference type="PANTHER" id="PTHR12778">
    <property type="entry name" value="SOLUTE CARRIER FAMILY 33 ACETYL-COA TRANSPORTER -RELATED"/>
    <property type="match status" value="1"/>
</dbReference>
<dbReference type="InterPro" id="IPR024371">
    <property type="entry name" value="AcetylCoA_trans_1-like"/>
</dbReference>
<evidence type="ECO:0000256" key="1">
    <source>
        <dbReference type="ARBA" id="ARBA00004141"/>
    </source>
</evidence>
<accession>A0A2K8UFS6</accession>
<feature type="transmembrane region" description="Helical" evidence="6">
    <location>
        <begin position="396"/>
        <end position="423"/>
    </location>
</feature>
<evidence type="ECO:0000313" key="7">
    <source>
        <dbReference type="EMBL" id="AUB84357.1"/>
    </source>
</evidence>
<feature type="transmembrane region" description="Helical" evidence="6">
    <location>
        <begin position="435"/>
        <end position="456"/>
    </location>
</feature>
<evidence type="ECO:0000313" key="8">
    <source>
        <dbReference type="Proteomes" id="UP000232638"/>
    </source>
</evidence>
<feature type="transmembrane region" description="Helical" evidence="6">
    <location>
        <begin position="158"/>
        <end position="179"/>
    </location>
</feature>
<feature type="transmembrane region" description="Helical" evidence="6">
    <location>
        <begin position="85"/>
        <end position="106"/>
    </location>
</feature>
<comment type="subcellular location">
    <subcellularLocation>
        <location evidence="1">Membrane</location>
        <topology evidence="1">Multi-pass membrane protein</topology>
    </subcellularLocation>
</comment>
<reference evidence="7 8" key="1">
    <citation type="submission" date="2017-03" db="EMBL/GenBank/DDBJ databases">
        <title>Complete genome sequence of Candidatus 'Thiodictyon syntrophicum' sp. nov. strain Cad16T, a photolithoautotroph purple sulfur bacterium isolated from an alpine meromictic lake.</title>
        <authorList>
            <person name="Luedin S.M."/>
            <person name="Pothier J.F."/>
            <person name="Danza F."/>
            <person name="Storelli N."/>
            <person name="Wittwer M."/>
            <person name="Tonolla M."/>
        </authorList>
    </citation>
    <scope>NUCLEOTIDE SEQUENCE [LARGE SCALE GENOMIC DNA]</scope>
    <source>
        <strain evidence="7 8">Cad16T</strain>
    </source>
</reference>
<keyword evidence="3 6" id="KW-0812">Transmembrane</keyword>
<dbReference type="GO" id="GO:0008521">
    <property type="term" value="F:acetyl-CoA transmembrane transporter activity"/>
    <property type="evidence" value="ECO:0007669"/>
    <property type="project" value="InterPro"/>
</dbReference>
<keyword evidence="5 6" id="KW-0472">Membrane</keyword>
<dbReference type="InterPro" id="IPR036259">
    <property type="entry name" value="MFS_trans_sf"/>
</dbReference>
<dbReference type="Pfam" id="PF13000">
    <property type="entry name" value="Acatn"/>
    <property type="match status" value="1"/>
</dbReference>
<feature type="transmembrane region" description="Helical" evidence="6">
    <location>
        <begin position="462"/>
        <end position="483"/>
    </location>
</feature>
<sequence length="487" mass="52819">MDTNSTSETDMRAGLVPGDPRWWVFSTYFAQGFPYMVVRAMSSVFFTDVGMSERFLGYLNFLGLPWNLKFLWAPLVDIYSTRRTWMILVQALLTLLTALLAALCLARGTGLDLGVPDALLVGVFIALAFLAATNDIAIDGYYMEGITDPKEQAAYTGFRVMAYRLAMILARFGIILAVAQIARTAFDGNLYAAWGCGFAAGALVMAGLTLLHLIRLPRFQAPRTRVIGVREAAGDFLGSFAAYLEVSRRRSLIALTSAPVLGLALSAVLAGLGVPGVQSVTYGFAFMLLALLAQARPAIALSLAFIMFYKIGDEIIFSMGTPFLKRYLLVDNTQLAWMSGLLGLIGSIAGTTIGGLWIKRTGLRRAIWPLTLLMNVNILAYVWLAWERPLATELMGLLTICGVYTIEQIAAGLGNAVLIVYILRTCKPAYKAGHYAIGSAFMSVFSALFGGLGGVIVEASGYLELFTIGLLASIPAMMLLFFVRIDD</sequence>
<feature type="transmembrane region" description="Helical" evidence="6">
    <location>
        <begin position="335"/>
        <end position="358"/>
    </location>
</feature>
<dbReference type="EMBL" id="CP020370">
    <property type="protein sequence ID" value="AUB84357.1"/>
    <property type="molecule type" value="Genomic_DNA"/>
</dbReference>
<dbReference type="Gene3D" id="1.20.1250.20">
    <property type="entry name" value="MFS general substrate transporter like domains"/>
    <property type="match status" value="1"/>
</dbReference>
<evidence type="ECO:0000256" key="4">
    <source>
        <dbReference type="ARBA" id="ARBA00022989"/>
    </source>
</evidence>
<dbReference type="GO" id="GO:0035348">
    <property type="term" value="P:acetyl-CoA transmembrane transport"/>
    <property type="evidence" value="ECO:0007669"/>
    <property type="project" value="InterPro"/>
</dbReference>
<gene>
    <name evidence="7" type="ORF">THSYN_27755</name>
</gene>
<feature type="transmembrane region" description="Helical" evidence="6">
    <location>
        <begin position="58"/>
        <end position="79"/>
    </location>
</feature>